<dbReference type="Proteomes" id="UP000887013">
    <property type="component" value="Unassembled WGS sequence"/>
</dbReference>
<organism evidence="1 2">
    <name type="scientific">Nephila pilipes</name>
    <name type="common">Giant wood spider</name>
    <name type="synonym">Nephila maculata</name>
    <dbReference type="NCBI Taxonomy" id="299642"/>
    <lineage>
        <taxon>Eukaryota</taxon>
        <taxon>Metazoa</taxon>
        <taxon>Ecdysozoa</taxon>
        <taxon>Arthropoda</taxon>
        <taxon>Chelicerata</taxon>
        <taxon>Arachnida</taxon>
        <taxon>Araneae</taxon>
        <taxon>Araneomorphae</taxon>
        <taxon>Entelegynae</taxon>
        <taxon>Araneoidea</taxon>
        <taxon>Nephilidae</taxon>
        <taxon>Nephila</taxon>
    </lineage>
</organism>
<sequence>MDLVPLQYPPAMKKRTGSPKNGCLINHASYNLVSYMSASVMINQTLKTTHMSSLKERKKGKPWRNDIHNLPDCLRGNAVAAFRLMTGHDCL</sequence>
<dbReference type="OrthoDB" id="6429785at2759"/>
<comment type="caution">
    <text evidence="1">The sequence shown here is derived from an EMBL/GenBank/DDBJ whole genome shotgun (WGS) entry which is preliminary data.</text>
</comment>
<gene>
    <name evidence="1" type="ORF">NPIL_673171</name>
</gene>
<evidence type="ECO:0000313" key="1">
    <source>
        <dbReference type="EMBL" id="GFS56235.1"/>
    </source>
</evidence>
<evidence type="ECO:0000313" key="2">
    <source>
        <dbReference type="Proteomes" id="UP000887013"/>
    </source>
</evidence>
<proteinExistence type="predicted"/>
<keyword evidence="2" id="KW-1185">Reference proteome</keyword>
<reference evidence="1" key="1">
    <citation type="submission" date="2020-08" db="EMBL/GenBank/DDBJ databases">
        <title>Multicomponent nature underlies the extraordinary mechanical properties of spider dragline silk.</title>
        <authorList>
            <person name="Kono N."/>
            <person name="Nakamura H."/>
            <person name="Mori M."/>
            <person name="Yoshida Y."/>
            <person name="Ohtoshi R."/>
            <person name="Malay A.D."/>
            <person name="Moran D.A.P."/>
            <person name="Tomita M."/>
            <person name="Numata K."/>
            <person name="Arakawa K."/>
        </authorList>
    </citation>
    <scope>NUCLEOTIDE SEQUENCE</scope>
</reference>
<dbReference type="EMBL" id="BMAW01092666">
    <property type="protein sequence ID" value="GFS56235.1"/>
    <property type="molecule type" value="Genomic_DNA"/>
</dbReference>
<dbReference type="AlphaFoldDB" id="A0A8X6MGI8"/>
<accession>A0A8X6MGI8</accession>
<protein>
    <submittedName>
        <fullName evidence="1">Uncharacterized protein</fullName>
    </submittedName>
</protein>
<name>A0A8X6MGI8_NEPPI</name>